<dbReference type="InterPro" id="IPR023795">
    <property type="entry name" value="Serpin_CS"/>
</dbReference>
<feature type="chain" id="PRO_5014992648" evidence="5">
    <location>
        <begin position="20"/>
        <end position="412"/>
    </location>
</feature>
<evidence type="ECO:0000256" key="3">
    <source>
        <dbReference type="ARBA" id="ARBA00022900"/>
    </source>
</evidence>
<accession>A0A2M3ZC63</accession>
<name>A0A2M3ZC63_9DIPT</name>
<dbReference type="InterPro" id="IPR000215">
    <property type="entry name" value="Serpin_fam"/>
</dbReference>
<dbReference type="CDD" id="cd19601">
    <property type="entry name" value="serpin42Da-like"/>
    <property type="match status" value="1"/>
</dbReference>
<dbReference type="AlphaFoldDB" id="A0A2M3ZC63"/>
<evidence type="ECO:0000256" key="4">
    <source>
        <dbReference type="RuleBase" id="RU000411"/>
    </source>
</evidence>
<dbReference type="Gene3D" id="2.30.39.10">
    <property type="entry name" value="Alpha-1-antitrypsin, domain 1"/>
    <property type="match status" value="1"/>
</dbReference>
<dbReference type="GO" id="GO:0005615">
    <property type="term" value="C:extracellular space"/>
    <property type="evidence" value="ECO:0007669"/>
    <property type="project" value="InterPro"/>
</dbReference>
<dbReference type="Pfam" id="PF00079">
    <property type="entry name" value="Serpin"/>
    <property type="match status" value="1"/>
</dbReference>
<dbReference type="SMART" id="SM00093">
    <property type="entry name" value="SERPIN"/>
    <property type="match status" value="1"/>
</dbReference>
<protein>
    <submittedName>
        <fullName evidence="7">Putative serine proteinase inhibitor</fullName>
    </submittedName>
</protein>
<evidence type="ECO:0000256" key="2">
    <source>
        <dbReference type="ARBA" id="ARBA00022690"/>
    </source>
</evidence>
<organism evidence="7">
    <name type="scientific">Anopheles braziliensis</name>
    <dbReference type="NCBI Taxonomy" id="58242"/>
    <lineage>
        <taxon>Eukaryota</taxon>
        <taxon>Metazoa</taxon>
        <taxon>Ecdysozoa</taxon>
        <taxon>Arthropoda</taxon>
        <taxon>Hexapoda</taxon>
        <taxon>Insecta</taxon>
        <taxon>Pterygota</taxon>
        <taxon>Neoptera</taxon>
        <taxon>Endopterygota</taxon>
        <taxon>Diptera</taxon>
        <taxon>Nematocera</taxon>
        <taxon>Culicoidea</taxon>
        <taxon>Culicidae</taxon>
        <taxon>Anophelinae</taxon>
        <taxon>Anopheles</taxon>
    </lineage>
</organism>
<dbReference type="Gene3D" id="3.30.497.10">
    <property type="entry name" value="Antithrombin, subunit I, domain 2"/>
    <property type="match status" value="1"/>
</dbReference>
<reference evidence="7" key="1">
    <citation type="submission" date="2018-01" db="EMBL/GenBank/DDBJ databases">
        <title>An insight into the sialome of Amazonian anophelines.</title>
        <authorList>
            <person name="Ribeiro J.M."/>
            <person name="Scarpassa V."/>
            <person name="Calvo E."/>
        </authorList>
    </citation>
    <scope>NUCLEOTIDE SEQUENCE</scope>
    <source>
        <tissue evidence="7">Salivary glands</tissue>
    </source>
</reference>
<dbReference type="InterPro" id="IPR023796">
    <property type="entry name" value="Serpin_dom"/>
</dbReference>
<feature type="signal peptide" evidence="5">
    <location>
        <begin position="1"/>
        <end position="19"/>
    </location>
</feature>
<dbReference type="GO" id="GO:0004867">
    <property type="term" value="F:serine-type endopeptidase inhibitor activity"/>
    <property type="evidence" value="ECO:0007669"/>
    <property type="project" value="UniProtKB-KW"/>
</dbReference>
<dbReference type="InterPro" id="IPR042185">
    <property type="entry name" value="Serpin_sf_2"/>
</dbReference>
<sequence length="412" mass="45767">MGSTVRRTFILLAIALVFGESYQREIEDANLQGLAGSSDAELIQQSNDFAIHLYKQVSAEARDGNVVVSPFSISACVSLAAMGAGGLTAEEMFGGLRYGKADQKQRVADFYGRLMRQLVNETSIAVANTLYVKEGYTVKRSFHEVATSSFQSEVHEINFAQNEAAAKTINDWVEKRTNNKIKNLIAPDMLDDFTRMVLVNAVYFKGKWTYRFNETNTRPMPFWVSETKSHDVPMMYAKGRFGYRNVEAKGFSVLELSYSGSDTKMLVLLPNERNGLAALEETLPSVNLVELLNRMGKGEVEVYLPKFKIEFSLDLKDVLTTLGMGRMFSNAAEFPDLLESNEPLKISKAVHKAFIEVNEEGTKAAAASGFSAKFRVAKAPTVIKFKADHPFIYALVSQDQGVYFIGRVSNPA</sequence>
<feature type="domain" description="Serpin" evidence="6">
    <location>
        <begin position="51"/>
        <end position="411"/>
    </location>
</feature>
<dbReference type="EMBL" id="GGFM01005383">
    <property type="protein sequence ID" value="MBW26134.1"/>
    <property type="molecule type" value="Transcribed_RNA"/>
</dbReference>
<evidence type="ECO:0000313" key="7">
    <source>
        <dbReference type="EMBL" id="MBW26134.1"/>
    </source>
</evidence>
<dbReference type="InterPro" id="IPR042178">
    <property type="entry name" value="Serpin_sf_1"/>
</dbReference>
<evidence type="ECO:0000259" key="6">
    <source>
        <dbReference type="SMART" id="SM00093"/>
    </source>
</evidence>
<dbReference type="PROSITE" id="PS00284">
    <property type="entry name" value="SERPIN"/>
    <property type="match status" value="1"/>
</dbReference>
<comment type="similarity">
    <text evidence="1 4">Belongs to the serpin family.</text>
</comment>
<dbReference type="PANTHER" id="PTHR11461">
    <property type="entry name" value="SERINE PROTEASE INHIBITOR, SERPIN"/>
    <property type="match status" value="1"/>
</dbReference>
<proteinExistence type="inferred from homology"/>
<keyword evidence="5" id="KW-0732">Signal</keyword>
<dbReference type="SUPFAM" id="SSF56574">
    <property type="entry name" value="Serpins"/>
    <property type="match status" value="1"/>
</dbReference>
<evidence type="ECO:0000256" key="1">
    <source>
        <dbReference type="ARBA" id="ARBA00009500"/>
    </source>
</evidence>
<keyword evidence="2" id="KW-0646">Protease inhibitor</keyword>
<dbReference type="InterPro" id="IPR036186">
    <property type="entry name" value="Serpin_sf"/>
</dbReference>
<evidence type="ECO:0000256" key="5">
    <source>
        <dbReference type="SAM" id="SignalP"/>
    </source>
</evidence>
<dbReference type="PANTHER" id="PTHR11461:SF211">
    <property type="entry name" value="GH10112P-RELATED"/>
    <property type="match status" value="1"/>
</dbReference>
<keyword evidence="3" id="KW-0722">Serine protease inhibitor</keyword>